<reference evidence="1 2" key="1">
    <citation type="submission" date="2018-08" db="EMBL/GenBank/DDBJ databases">
        <title>Sequencing the genomes of 1000 actinobacteria strains.</title>
        <authorList>
            <person name="Klenk H.-P."/>
        </authorList>
    </citation>
    <scope>NUCLEOTIDE SEQUENCE [LARGE SCALE GENOMIC DNA]</scope>
    <source>
        <strain evidence="1 2">DSM 44099</strain>
    </source>
</reference>
<evidence type="ECO:0000313" key="2">
    <source>
        <dbReference type="Proteomes" id="UP000256913"/>
    </source>
</evidence>
<evidence type="ECO:0000313" key="1">
    <source>
        <dbReference type="EMBL" id="REG02311.1"/>
    </source>
</evidence>
<sequence>MPKVGRNPSFGFASHRFAADGLTTRRHAPSCSALTIHELPW</sequence>
<dbReference type="Proteomes" id="UP000256913">
    <property type="component" value="Unassembled WGS sequence"/>
</dbReference>
<name>A0A3E0A6X6_9ACTN</name>
<keyword evidence="2" id="KW-1185">Reference proteome</keyword>
<protein>
    <submittedName>
        <fullName evidence="1">Uncharacterized protein</fullName>
    </submittedName>
</protein>
<gene>
    <name evidence="1" type="ORF">DFJ67_8405</name>
</gene>
<dbReference type="EMBL" id="QUMQ01000001">
    <property type="protein sequence ID" value="REG02311.1"/>
    <property type="molecule type" value="Genomic_DNA"/>
</dbReference>
<accession>A0A3E0A6X6</accession>
<organism evidence="1 2">
    <name type="scientific">Asanoa ferruginea</name>
    <dbReference type="NCBI Taxonomy" id="53367"/>
    <lineage>
        <taxon>Bacteria</taxon>
        <taxon>Bacillati</taxon>
        <taxon>Actinomycetota</taxon>
        <taxon>Actinomycetes</taxon>
        <taxon>Micromonosporales</taxon>
        <taxon>Micromonosporaceae</taxon>
        <taxon>Asanoa</taxon>
    </lineage>
</organism>
<proteinExistence type="predicted"/>
<dbReference type="AlphaFoldDB" id="A0A3E0A6X6"/>
<comment type="caution">
    <text evidence="1">The sequence shown here is derived from an EMBL/GenBank/DDBJ whole genome shotgun (WGS) entry which is preliminary data.</text>
</comment>